<dbReference type="EMBL" id="CZPT02001896">
    <property type="protein sequence ID" value="SCU72681.1"/>
    <property type="molecule type" value="Genomic_DNA"/>
</dbReference>
<accession>A0A1G4IJK1</accession>
<sequence length="132" mass="13659">MTYQAAATETGSVSWVTAIEAAASAAQKDADLAKSKVGAMAAISAITREARQLASALNLSNKGESLLEESTKTSIATTSKPDCAAITQPDQCRSRGECEWDDKATGTDKKCKLNTTAASEQTTPAAETAGEQ</sequence>
<evidence type="ECO:0000256" key="1">
    <source>
        <dbReference type="ARBA" id="ARBA00002523"/>
    </source>
</evidence>
<evidence type="ECO:0000256" key="6">
    <source>
        <dbReference type="ARBA" id="ARBA00023180"/>
    </source>
</evidence>
<evidence type="ECO:0000256" key="3">
    <source>
        <dbReference type="ARBA" id="ARBA00022475"/>
    </source>
</evidence>
<keyword evidence="9" id="KW-1185">Reference proteome</keyword>
<dbReference type="GeneID" id="92378199"/>
<protein>
    <recommendedName>
        <fullName evidence="10">Trypanosome variant surface glycoprotein C-terminal domain containing protein</fullName>
    </recommendedName>
</protein>
<dbReference type="SUPFAM" id="SSF118251">
    <property type="entry name" value="Variant surface glycoprotein MITAT 1.2, VSG 221, C-terminal domain"/>
    <property type="match status" value="1"/>
</dbReference>
<keyword evidence="5" id="KW-0472">Membrane</keyword>
<evidence type="ECO:0008006" key="10">
    <source>
        <dbReference type="Google" id="ProtNLM"/>
    </source>
</evidence>
<evidence type="ECO:0000313" key="9">
    <source>
        <dbReference type="Proteomes" id="UP000195570"/>
    </source>
</evidence>
<evidence type="ECO:0000313" key="8">
    <source>
        <dbReference type="EMBL" id="SCU72681.1"/>
    </source>
</evidence>
<dbReference type="GO" id="GO:0098552">
    <property type="term" value="C:side of membrane"/>
    <property type="evidence" value="ECO:0007669"/>
    <property type="project" value="UniProtKB-KW"/>
</dbReference>
<gene>
    <name evidence="8" type="ORF">TEOVI_000425900</name>
</gene>
<evidence type="ECO:0000256" key="7">
    <source>
        <dbReference type="ARBA" id="ARBA00023288"/>
    </source>
</evidence>
<dbReference type="Proteomes" id="UP000195570">
    <property type="component" value="Unassembled WGS sequence"/>
</dbReference>
<keyword evidence="6" id="KW-0325">Glycoprotein</keyword>
<keyword evidence="7" id="KW-0449">Lipoprotein</keyword>
<organism evidence="8 9">
    <name type="scientific">Trypanosoma equiperdum</name>
    <dbReference type="NCBI Taxonomy" id="5694"/>
    <lineage>
        <taxon>Eukaryota</taxon>
        <taxon>Discoba</taxon>
        <taxon>Euglenozoa</taxon>
        <taxon>Kinetoplastea</taxon>
        <taxon>Metakinetoplastina</taxon>
        <taxon>Trypanosomatida</taxon>
        <taxon>Trypanosomatidae</taxon>
        <taxon>Trypanosoma</taxon>
    </lineage>
</organism>
<dbReference type="VEuPathDB" id="TriTrypDB:TEOVI_000425900"/>
<evidence type="ECO:0000256" key="4">
    <source>
        <dbReference type="ARBA" id="ARBA00022622"/>
    </source>
</evidence>
<dbReference type="RefSeq" id="XP_067083153.1">
    <property type="nucleotide sequence ID" value="XM_067227052.1"/>
</dbReference>
<dbReference type="AlphaFoldDB" id="A0A1G4IJK1"/>
<reference evidence="8" key="1">
    <citation type="submission" date="2016-09" db="EMBL/GenBank/DDBJ databases">
        <authorList>
            <person name="Hebert L."/>
            <person name="Moumen B."/>
        </authorList>
    </citation>
    <scope>NUCLEOTIDE SEQUENCE [LARGE SCALE GENOMIC DNA]</scope>
    <source>
        <strain evidence="8">OVI</strain>
    </source>
</reference>
<comment type="subcellular location">
    <subcellularLocation>
        <location evidence="2">Cell membrane</location>
        <topology evidence="2">Lipid-anchor</topology>
        <topology evidence="2">GPI-anchor</topology>
    </subcellularLocation>
</comment>
<proteinExistence type="predicted"/>
<dbReference type="InterPro" id="IPR027446">
    <property type="entry name" value="VSG_C_dom_sf"/>
</dbReference>
<keyword evidence="4" id="KW-0336">GPI-anchor</keyword>
<evidence type="ECO:0000256" key="5">
    <source>
        <dbReference type="ARBA" id="ARBA00023136"/>
    </source>
</evidence>
<name>A0A1G4IJK1_TRYEQ</name>
<comment type="caution">
    <text evidence="8">The sequence shown here is derived from an EMBL/GenBank/DDBJ whole genome shotgun (WGS) entry which is preliminary data.</text>
</comment>
<comment type="function">
    <text evidence="1">VSG forms a coat on the surface of the parasite. The trypanosome evades the immune response of the host by expressing a series of antigenically distinct VSGs from an estimated 1000 VSG genes.</text>
</comment>
<dbReference type="GO" id="GO:0005886">
    <property type="term" value="C:plasma membrane"/>
    <property type="evidence" value="ECO:0007669"/>
    <property type="project" value="UniProtKB-SubCell"/>
</dbReference>
<dbReference type="Gene3D" id="3.30.1680.30">
    <property type="match status" value="1"/>
</dbReference>
<keyword evidence="3" id="KW-1003">Cell membrane</keyword>
<evidence type="ECO:0000256" key="2">
    <source>
        <dbReference type="ARBA" id="ARBA00004609"/>
    </source>
</evidence>